<accession>J4UZS3</accession>
<dbReference type="InterPro" id="IPR016292">
    <property type="entry name" value="Epoxide_hydrolase"/>
</dbReference>
<dbReference type="PRINTS" id="PR00412">
    <property type="entry name" value="EPOXHYDRLASE"/>
</dbReference>
<dbReference type="PANTHER" id="PTHR21661:SF35">
    <property type="entry name" value="EPOXIDE HYDROLASE"/>
    <property type="match status" value="1"/>
</dbReference>
<dbReference type="EMBL" id="JH611156">
    <property type="protein sequence ID" value="EJP71887.1"/>
    <property type="molecule type" value="Genomic_DNA"/>
</dbReference>
<dbReference type="InterPro" id="IPR029058">
    <property type="entry name" value="AB_hydrolase_fold"/>
</dbReference>
<dbReference type="PIRSF" id="PIRSF001112">
    <property type="entry name" value="Epoxide_hydrolase"/>
    <property type="match status" value="1"/>
</dbReference>
<evidence type="ECO:0000313" key="7">
    <source>
        <dbReference type="Proteomes" id="UP000010305"/>
    </source>
</evidence>
<dbReference type="InterPro" id="IPR010497">
    <property type="entry name" value="Epoxide_hydro_N"/>
</dbReference>
<sequence length="369" mass="42027">MINEFNINVSQEDIDLLKQKIKLTRWPDEINNNWSHGTDMSYLKNFSDKWLNEFDWRTHEEKINNIGSYSFKSSSGLKIHFLHSKSNSKDALPIVMTHGWPGSVQEFIKIIPMLHANAAKPVDIICPALPGFGFSDKPSKPGMNSKEMAKIQHELVMALGYKKYIVQGGDWGATISKWMAELFPDNCIGLHSNMVLAWPPADKDPMEGVSSEEERLLSNYDKYKQEGFGYYEIQKTKPQTVGYALNDSPIGLAAWIVEKFYGWFDGEENKLVVSDEEVQAIISLYWFSESITSSARIYKENGDLGFSFEKISQPMAGAVFKRDLIAPPRAWAEEIYNVVQWNIYDGGHFAALEKPETLSKDILNFIENL</sequence>
<evidence type="ECO:0000256" key="4">
    <source>
        <dbReference type="PIRSR" id="PIRSR001112-1"/>
    </source>
</evidence>
<dbReference type="InterPro" id="IPR000639">
    <property type="entry name" value="Epox_hydrolase-like"/>
</dbReference>
<dbReference type="Pfam" id="PF06441">
    <property type="entry name" value="EHN"/>
    <property type="match status" value="1"/>
</dbReference>
<protein>
    <submittedName>
        <fullName evidence="6">Epoxide hydrolase 1</fullName>
    </submittedName>
</protein>
<comment type="similarity">
    <text evidence="1">Belongs to the peptidase S33 family.</text>
</comment>
<feature type="active site" description="Proton acceptor" evidence="4">
    <location>
        <position position="348"/>
    </location>
</feature>
<dbReference type="STRING" id="1123866.NT01SARS_0370"/>
<proteinExistence type="inferred from homology"/>
<evidence type="ECO:0000256" key="1">
    <source>
        <dbReference type="ARBA" id="ARBA00010088"/>
    </source>
</evidence>
<gene>
    <name evidence="6" type="ORF">NT01SARS_0370</name>
</gene>
<dbReference type="GO" id="GO:0004301">
    <property type="term" value="F:epoxide hydrolase activity"/>
    <property type="evidence" value="ECO:0007669"/>
    <property type="project" value="TreeGrafter"/>
</dbReference>
<feature type="domain" description="Epoxide hydrolase N-terminal" evidence="5">
    <location>
        <begin position="2"/>
        <end position="107"/>
    </location>
</feature>
<dbReference type="Gene3D" id="3.40.50.1820">
    <property type="entry name" value="alpha/beta hydrolase"/>
    <property type="match status" value="1"/>
</dbReference>
<dbReference type="SUPFAM" id="SSF53474">
    <property type="entry name" value="alpha/beta-Hydrolases"/>
    <property type="match status" value="1"/>
</dbReference>
<keyword evidence="2" id="KW-0058">Aromatic hydrocarbons catabolism</keyword>
<reference evidence="6 7" key="1">
    <citation type="journal article" date="2012" name="ISME J.">
        <title>Genomic insights to SAR86, an abundant and uncultivated marine bacterial lineage.</title>
        <authorList>
            <person name="Dupont C.L."/>
            <person name="Rusch D.B."/>
            <person name="Yooseph S."/>
            <person name="Lombardo M.J."/>
            <person name="Richter R.A."/>
            <person name="Valas R."/>
            <person name="Novotny M."/>
            <person name="Yee-Greenbaum J."/>
            <person name="Selengut J.D."/>
            <person name="Haft D.H."/>
            <person name="Halpern A.L."/>
            <person name="Lasken R.S."/>
            <person name="Nealson K."/>
            <person name="Friedman R."/>
            <person name="Venter J.C."/>
        </authorList>
    </citation>
    <scope>NUCLEOTIDE SEQUENCE [LARGE SCALE GENOMIC DNA]</scope>
</reference>
<dbReference type="PANTHER" id="PTHR21661">
    <property type="entry name" value="EPOXIDE HYDROLASE 1-RELATED"/>
    <property type="match status" value="1"/>
</dbReference>
<dbReference type="Proteomes" id="UP000010305">
    <property type="component" value="Unassembled WGS sequence"/>
</dbReference>
<evidence type="ECO:0000256" key="3">
    <source>
        <dbReference type="ARBA" id="ARBA00022801"/>
    </source>
</evidence>
<feature type="active site" description="Proton donor" evidence="4">
    <location>
        <position position="298"/>
    </location>
</feature>
<dbReference type="HOGENOM" id="CLU_019414_0_1_6"/>
<organism evidence="6 7">
    <name type="scientific">SAR86 cluster bacterium SAR86A</name>
    <dbReference type="NCBI Taxonomy" id="1123866"/>
    <lineage>
        <taxon>Bacteria</taxon>
        <taxon>Pseudomonadati</taxon>
        <taxon>Pseudomonadota</taxon>
        <taxon>Gammaproteobacteria</taxon>
        <taxon>SAR86 cluster</taxon>
    </lineage>
</organism>
<dbReference type="AlphaFoldDB" id="J4UZS3"/>
<feature type="active site" description="Nucleophile" evidence="4">
    <location>
        <position position="170"/>
    </location>
</feature>
<keyword evidence="3 6" id="KW-0378">Hydrolase</keyword>
<evidence type="ECO:0000256" key="2">
    <source>
        <dbReference type="ARBA" id="ARBA00022797"/>
    </source>
</evidence>
<evidence type="ECO:0000259" key="5">
    <source>
        <dbReference type="Pfam" id="PF06441"/>
    </source>
</evidence>
<name>J4UZS3_9GAMM</name>
<evidence type="ECO:0000313" key="6">
    <source>
        <dbReference type="EMBL" id="EJP71887.1"/>
    </source>
</evidence>
<dbReference type="GO" id="GO:0097176">
    <property type="term" value="P:epoxide metabolic process"/>
    <property type="evidence" value="ECO:0007669"/>
    <property type="project" value="TreeGrafter"/>
</dbReference>